<organism evidence="6">
    <name type="scientific">Micromonas pusilla (strain CCMP1545)</name>
    <name type="common">Picoplanktonic green alga</name>
    <dbReference type="NCBI Taxonomy" id="564608"/>
    <lineage>
        <taxon>Eukaryota</taxon>
        <taxon>Viridiplantae</taxon>
        <taxon>Chlorophyta</taxon>
        <taxon>Mamiellophyceae</taxon>
        <taxon>Mamiellales</taxon>
        <taxon>Mamiellaceae</taxon>
        <taxon>Micromonas</taxon>
    </lineage>
</organism>
<evidence type="ECO:0000256" key="1">
    <source>
        <dbReference type="ARBA" id="ARBA00022574"/>
    </source>
</evidence>
<dbReference type="PROSITE" id="PS50082">
    <property type="entry name" value="WD_REPEATS_2"/>
    <property type="match status" value="2"/>
</dbReference>
<evidence type="ECO:0000256" key="3">
    <source>
        <dbReference type="PROSITE-ProRule" id="PRU00221"/>
    </source>
</evidence>
<gene>
    <name evidence="5" type="ORF">MICPUCDRAFT_23644</name>
</gene>
<dbReference type="EMBL" id="GG663751">
    <property type="protein sequence ID" value="EEH51285.1"/>
    <property type="molecule type" value="Genomic_DNA"/>
</dbReference>
<dbReference type="GO" id="GO:0048188">
    <property type="term" value="C:Set1C/COMPASS complex"/>
    <property type="evidence" value="ECO:0007669"/>
    <property type="project" value="TreeGrafter"/>
</dbReference>
<dbReference type="GeneID" id="9689821"/>
<name>C1N921_MICPC</name>
<dbReference type="SUPFAM" id="SSF50978">
    <property type="entry name" value="WD40 repeat-like"/>
    <property type="match status" value="1"/>
</dbReference>
<dbReference type="OrthoDB" id="674604at2759"/>
<dbReference type="eggNOG" id="KOG0266">
    <property type="taxonomic scope" value="Eukaryota"/>
</dbReference>
<feature type="repeat" description="WD" evidence="3">
    <location>
        <begin position="78"/>
        <end position="107"/>
    </location>
</feature>
<dbReference type="GO" id="GO:0042393">
    <property type="term" value="F:histone binding"/>
    <property type="evidence" value="ECO:0007669"/>
    <property type="project" value="TreeGrafter"/>
</dbReference>
<dbReference type="KEGG" id="mpp:MICPUCDRAFT_23644"/>
<dbReference type="InterPro" id="IPR015943">
    <property type="entry name" value="WD40/YVTN_repeat-like_dom_sf"/>
</dbReference>
<keyword evidence="1 3" id="KW-0853">WD repeat</keyword>
<evidence type="ECO:0000313" key="5">
    <source>
        <dbReference type="EMBL" id="EEH51285.1"/>
    </source>
</evidence>
<feature type="region of interest" description="Disordered" evidence="4">
    <location>
        <begin position="183"/>
        <end position="213"/>
    </location>
</feature>
<sequence>LWDVVHGTCVNVLPAHSDPVTGVKFSHDGETLATTSYDGLCRLWSVATGACLKTLTLSVGVGGGKNQSRVVPGTFARWTPNDKHLLVGTLDSKIRLWDVRRGKPVRTYASETHVGRKYCSVAAIGVVVVGRGGEPSSSSSTSSSPAACYVIAGSEDGGVSVFDLQSSTPVARIEPRFAPRVDTHTTTKKRARGEGTEDEVTGVEGTENVDPMDAKDETVDEDALREDPEEINPRGHVDAVICVDFAGRVGGGGGGDDAGGTYALATAALEKDKTAKLWLWR</sequence>
<dbReference type="AlphaFoldDB" id="C1N921"/>
<keyword evidence="2" id="KW-0677">Repeat</keyword>
<dbReference type="PANTHER" id="PTHR22847">
    <property type="entry name" value="WD40 REPEAT PROTEIN"/>
    <property type="match status" value="1"/>
</dbReference>
<accession>C1N921</accession>
<evidence type="ECO:0000313" key="6">
    <source>
        <dbReference type="Proteomes" id="UP000001876"/>
    </source>
</evidence>
<evidence type="ECO:0000256" key="2">
    <source>
        <dbReference type="ARBA" id="ARBA00022737"/>
    </source>
</evidence>
<dbReference type="PANTHER" id="PTHR22847:SF637">
    <property type="entry name" value="WD REPEAT DOMAIN 5B"/>
    <property type="match status" value="1"/>
</dbReference>
<dbReference type="Pfam" id="PF00400">
    <property type="entry name" value="WD40"/>
    <property type="match status" value="2"/>
</dbReference>
<reference evidence="5 6" key="1">
    <citation type="journal article" date="2009" name="Science">
        <title>Green evolution and dynamic adaptations revealed by genomes of the marine picoeukaryotes Micromonas.</title>
        <authorList>
            <person name="Worden A.Z."/>
            <person name="Lee J.H."/>
            <person name="Mock T."/>
            <person name="Rouze P."/>
            <person name="Simmons M.P."/>
            <person name="Aerts A.L."/>
            <person name="Allen A.E."/>
            <person name="Cuvelier M.L."/>
            <person name="Derelle E."/>
            <person name="Everett M.V."/>
            <person name="Foulon E."/>
            <person name="Grimwood J."/>
            <person name="Gundlach H."/>
            <person name="Henrissat B."/>
            <person name="Napoli C."/>
            <person name="McDonald S.M."/>
            <person name="Parker M.S."/>
            <person name="Rombauts S."/>
            <person name="Salamov A."/>
            <person name="Von Dassow P."/>
            <person name="Badger J.H."/>
            <person name="Coutinho P.M."/>
            <person name="Demir E."/>
            <person name="Dubchak I."/>
            <person name="Gentemann C."/>
            <person name="Eikrem W."/>
            <person name="Gready J.E."/>
            <person name="John U."/>
            <person name="Lanier W."/>
            <person name="Lindquist E.A."/>
            <person name="Lucas S."/>
            <person name="Mayer K.F."/>
            <person name="Moreau H."/>
            <person name="Not F."/>
            <person name="Otillar R."/>
            <person name="Panaud O."/>
            <person name="Pangilinan J."/>
            <person name="Paulsen I."/>
            <person name="Piegu B."/>
            <person name="Poliakov A."/>
            <person name="Robbens S."/>
            <person name="Schmutz J."/>
            <person name="Toulza E."/>
            <person name="Wyss T."/>
            <person name="Zelensky A."/>
            <person name="Zhou K."/>
            <person name="Armbrust E.V."/>
            <person name="Bhattacharya D."/>
            <person name="Goodenough U.W."/>
            <person name="Van de Peer Y."/>
            <person name="Grigoriev I.V."/>
        </authorList>
    </citation>
    <scope>NUCLEOTIDE SEQUENCE [LARGE SCALE GENOMIC DNA]</scope>
    <source>
        <strain evidence="5 6">CCMP1545</strain>
    </source>
</reference>
<proteinExistence type="predicted"/>
<dbReference type="PROSITE" id="PS50294">
    <property type="entry name" value="WD_REPEATS_REGION"/>
    <property type="match status" value="1"/>
</dbReference>
<protein>
    <submittedName>
        <fullName evidence="5">Predicted protein</fullName>
    </submittedName>
</protein>
<feature type="non-terminal residue" evidence="5">
    <location>
        <position position="1"/>
    </location>
</feature>
<dbReference type="RefSeq" id="XP_003064380.1">
    <property type="nucleotide sequence ID" value="XM_003064334.1"/>
</dbReference>
<dbReference type="SMART" id="SM00320">
    <property type="entry name" value="WD40"/>
    <property type="match status" value="3"/>
</dbReference>
<evidence type="ECO:0000256" key="4">
    <source>
        <dbReference type="SAM" id="MobiDB-lite"/>
    </source>
</evidence>
<dbReference type="Gene3D" id="2.130.10.10">
    <property type="entry name" value="YVTN repeat-like/Quinoprotein amine dehydrogenase"/>
    <property type="match status" value="1"/>
</dbReference>
<dbReference type="STRING" id="564608.C1N921"/>
<dbReference type="InterPro" id="IPR001680">
    <property type="entry name" value="WD40_rpt"/>
</dbReference>
<keyword evidence="6" id="KW-1185">Reference proteome</keyword>
<feature type="repeat" description="WD" evidence="3">
    <location>
        <begin position="13"/>
        <end position="54"/>
    </location>
</feature>
<dbReference type="Proteomes" id="UP000001876">
    <property type="component" value="Unassembled WGS sequence"/>
</dbReference>
<dbReference type="InterPro" id="IPR036322">
    <property type="entry name" value="WD40_repeat_dom_sf"/>
</dbReference>